<evidence type="ECO:0000256" key="1">
    <source>
        <dbReference type="SAM" id="Phobius"/>
    </source>
</evidence>
<dbReference type="EMBL" id="JACJSG010000028">
    <property type="protein sequence ID" value="MBD2502896.1"/>
    <property type="molecule type" value="Genomic_DNA"/>
</dbReference>
<reference evidence="2 3" key="1">
    <citation type="journal article" date="2020" name="ISME J.">
        <title>Comparative genomics reveals insights into cyanobacterial evolution and habitat adaptation.</title>
        <authorList>
            <person name="Chen M.Y."/>
            <person name="Teng W.K."/>
            <person name="Zhao L."/>
            <person name="Hu C.X."/>
            <person name="Zhou Y.K."/>
            <person name="Han B.P."/>
            <person name="Song L.R."/>
            <person name="Shu W.S."/>
        </authorList>
    </citation>
    <scope>NUCLEOTIDE SEQUENCE [LARGE SCALE GENOMIC DNA]</scope>
    <source>
        <strain evidence="2 3">FACHB-119</strain>
    </source>
</reference>
<evidence type="ECO:0000313" key="3">
    <source>
        <dbReference type="Proteomes" id="UP000661112"/>
    </source>
</evidence>
<comment type="caution">
    <text evidence="2">The sequence shown here is derived from an EMBL/GenBank/DDBJ whole genome shotgun (WGS) entry which is preliminary data.</text>
</comment>
<proteinExistence type="predicted"/>
<evidence type="ECO:0000313" key="2">
    <source>
        <dbReference type="EMBL" id="MBD2502896.1"/>
    </source>
</evidence>
<keyword evidence="3" id="KW-1185">Reference proteome</keyword>
<feature type="transmembrane region" description="Helical" evidence="1">
    <location>
        <begin position="46"/>
        <end position="69"/>
    </location>
</feature>
<protein>
    <submittedName>
        <fullName evidence="2">Uncharacterized protein</fullName>
    </submittedName>
</protein>
<name>A0ABR8D9T3_9NOST</name>
<keyword evidence="1" id="KW-0812">Transmembrane</keyword>
<accession>A0ABR8D9T3</accession>
<keyword evidence="1" id="KW-1133">Transmembrane helix</keyword>
<gene>
    <name evidence="2" type="ORF">H6G83_20205</name>
</gene>
<sequence length="72" mass="7326">MVFGDVTLVTGLLWLLIASLISMVGGAIGGMMLAGKEIGYSFSAMLGALFAPAGTIPTLVLGFIALNFLSGF</sequence>
<keyword evidence="1" id="KW-0472">Membrane</keyword>
<organism evidence="2 3">
    <name type="scientific">Anabaena azotica FACHB-119</name>
    <dbReference type="NCBI Taxonomy" id="947527"/>
    <lineage>
        <taxon>Bacteria</taxon>
        <taxon>Bacillati</taxon>
        <taxon>Cyanobacteriota</taxon>
        <taxon>Cyanophyceae</taxon>
        <taxon>Nostocales</taxon>
        <taxon>Nostocaceae</taxon>
        <taxon>Anabaena</taxon>
        <taxon>Anabaena azotica</taxon>
    </lineage>
</organism>
<feature type="transmembrane region" description="Helical" evidence="1">
    <location>
        <begin position="12"/>
        <end position="34"/>
    </location>
</feature>
<dbReference type="Proteomes" id="UP000661112">
    <property type="component" value="Unassembled WGS sequence"/>
</dbReference>